<dbReference type="eggNOG" id="ENOG502S8KA">
    <property type="taxonomic scope" value="Eukaryota"/>
</dbReference>
<reference evidence="4" key="1">
    <citation type="submission" date="2012-06" db="EMBL/GenBank/DDBJ databases">
        <title>The genome sequence of Coniosporium apollinis CBS 100218.</title>
        <authorList>
            <consortium name="The Broad Institute Genome Sequencing Platform"/>
            <person name="Cuomo C."/>
            <person name="Gorbushina A."/>
            <person name="Noack S."/>
            <person name="Walker B."/>
            <person name="Young S.K."/>
            <person name="Zeng Q."/>
            <person name="Gargeya S."/>
            <person name="Fitzgerald M."/>
            <person name="Haas B."/>
            <person name="Abouelleil A."/>
            <person name="Alvarado L."/>
            <person name="Arachchi H.M."/>
            <person name="Berlin A.M."/>
            <person name="Chapman S.B."/>
            <person name="Goldberg J."/>
            <person name="Griggs A."/>
            <person name="Gujja S."/>
            <person name="Hansen M."/>
            <person name="Howarth C."/>
            <person name="Imamovic A."/>
            <person name="Larimer J."/>
            <person name="McCowan C."/>
            <person name="Montmayeur A."/>
            <person name="Murphy C."/>
            <person name="Neiman D."/>
            <person name="Pearson M."/>
            <person name="Priest M."/>
            <person name="Roberts A."/>
            <person name="Saif S."/>
            <person name="Shea T."/>
            <person name="Sisk P."/>
            <person name="Sykes S."/>
            <person name="Wortman J."/>
            <person name="Nusbaum C."/>
            <person name="Birren B."/>
        </authorList>
    </citation>
    <scope>NUCLEOTIDE SEQUENCE [LARGE SCALE GENOMIC DNA]</scope>
    <source>
        <strain evidence="4">CBS 100218</strain>
    </source>
</reference>
<keyword evidence="2" id="KW-1133">Transmembrane helix</keyword>
<dbReference type="Proteomes" id="UP000016924">
    <property type="component" value="Unassembled WGS sequence"/>
</dbReference>
<evidence type="ECO:0000256" key="1">
    <source>
        <dbReference type="SAM" id="MobiDB-lite"/>
    </source>
</evidence>
<feature type="transmembrane region" description="Helical" evidence="2">
    <location>
        <begin position="79"/>
        <end position="103"/>
    </location>
</feature>
<keyword evidence="2" id="KW-0812">Transmembrane</keyword>
<dbReference type="RefSeq" id="XP_007781919.1">
    <property type="nucleotide sequence ID" value="XM_007783729.1"/>
</dbReference>
<dbReference type="GeneID" id="19903159"/>
<keyword evidence="4" id="KW-1185">Reference proteome</keyword>
<dbReference type="HOGENOM" id="CLU_085422_0_0_1"/>
<feature type="region of interest" description="Disordered" evidence="1">
    <location>
        <begin position="244"/>
        <end position="263"/>
    </location>
</feature>
<evidence type="ECO:0000256" key="2">
    <source>
        <dbReference type="SAM" id="Phobius"/>
    </source>
</evidence>
<sequence>MAAVLNTVQGLLGGLGDGAMGILDSFFPPEKRAEVLARLQSFAVGNPKTAAFLLSNIALTGVPLFFFFLFTLTVFVFSLVVALLVGVLAALLFTAFMVGAALLVVLPTVFITTLGACFFFLWGLGGYYILKWLNGDSEPAAEGEAIGDKINNLTGGRLDFLMGPARDMAKTGQIHGGVQDQVAGHEGEKQANGTPEKRQTNGTSVPGQKHVGDAAKGIKGGLDTAQKNSGVDGVQKKLDGVQKRTGGTLGTVKGTLGGATGLT</sequence>
<evidence type="ECO:0000313" key="4">
    <source>
        <dbReference type="Proteomes" id="UP000016924"/>
    </source>
</evidence>
<dbReference type="OMA" id="FATERPY"/>
<dbReference type="OrthoDB" id="3928876at2759"/>
<proteinExistence type="predicted"/>
<accession>R7YXJ8</accession>
<feature type="transmembrane region" description="Helical" evidence="2">
    <location>
        <begin position="50"/>
        <end position="72"/>
    </location>
</feature>
<dbReference type="AlphaFoldDB" id="R7YXJ8"/>
<name>R7YXJ8_CONA1</name>
<feature type="compositionally biased region" description="Basic and acidic residues" evidence="1">
    <location>
        <begin position="183"/>
        <end position="199"/>
    </location>
</feature>
<dbReference type="EMBL" id="JH767581">
    <property type="protein sequence ID" value="EON66602.1"/>
    <property type="molecule type" value="Genomic_DNA"/>
</dbReference>
<protein>
    <submittedName>
        <fullName evidence="3">Uncharacterized protein</fullName>
    </submittedName>
</protein>
<gene>
    <name evidence="3" type="ORF">W97_05848</name>
</gene>
<dbReference type="Pfam" id="PF16015">
    <property type="entry name" value="Promethin"/>
    <property type="match status" value="1"/>
</dbReference>
<feature type="transmembrane region" description="Helical" evidence="2">
    <location>
        <begin position="109"/>
        <end position="130"/>
    </location>
</feature>
<organism evidence="3 4">
    <name type="scientific">Coniosporium apollinis (strain CBS 100218)</name>
    <name type="common">Rock-inhabiting black yeast</name>
    <dbReference type="NCBI Taxonomy" id="1168221"/>
    <lineage>
        <taxon>Eukaryota</taxon>
        <taxon>Fungi</taxon>
        <taxon>Dikarya</taxon>
        <taxon>Ascomycota</taxon>
        <taxon>Pezizomycotina</taxon>
        <taxon>Dothideomycetes</taxon>
        <taxon>Dothideomycetes incertae sedis</taxon>
        <taxon>Coniosporium</taxon>
    </lineage>
</organism>
<keyword evidence="2" id="KW-0472">Membrane</keyword>
<feature type="region of interest" description="Disordered" evidence="1">
    <location>
        <begin position="182"/>
        <end position="233"/>
    </location>
</feature>
<evidence type="ECO:0000313" key="3">
    <source>
        <dbReference type="EMBL" id="EON66602.1"/>
    </source>
</evidence>